<reference evidence="3 4" key="1">
    <citation type="submission" date="2017-07" db="EMBL/GenBank/DDBJ databases">
        <title>Draft genome sequence of aerobic hyperthermophilic archaea, Pyrobaculum aerophilum YKB31 and YKB32.</title>
        <authorList>
            <person name="Mochizuki T."/>
            <person name="Berliner A.J."/>
            <person name="Yoshida-Takashima Y."/>
            <person name="Takaki Y."/>
            <person name="Nunoura T."/>
            <person name="Takai K."/>
        </authorList>
    </citation>
    <scope>NUCLEOTIDE SEQUENCE [LARGE SCALE GENOMIC DNA]</scope>
    <source>
        <strain evidence="1 4">YKB31</strain>
        <strain evidence="2 3">YKB32</strain>
    </source>
</reference>
<protein>
    <submittedName>
        <fullName evidence="1">Peroxiredoxin</fullName>
    </submittedName>
</protein>
<name>A0A371QV07_9CREN</name>
<dbReference type="SUPFAM" id="SSF75169">
    <property type="entry name" value="DsrEFH-like"/>
    <property type="match status" value="1"/>
</dbReference>
<dbReference type="OrthoDB" id="288304at2157"/>
<evidence type="ECO:0000313" key="4">
    <source>
        <dbReference type="Proteomes" id="UP000257123"/>
    </source>
</evidence>
<dbReference type="InterPro" id="IPR027396">
    <property type="entry name" value="DsrEFH-like"/>
</dbReference>
<dbReference type="PANTHER" id="PTHR34655">
    <property type="entry name" value="CONSERVED WITHIN P. AEROPHILUM"/>
    <property type="match status" value="1"/>
</dbReference>
<proteinExistence type="predicted"/>
<comment type="caution">
    <text evidence="1">The sequence shown here is derived from an EMBL/GenBank/DDBJ whole genome shotgun (WGS) entry which is preliminary data.</text>
</comment>
<sequence length="122" mass="13552">MKIGVIIASDDPMRLYVAATYIATEVARGNEVGVFVTGRGVVPFSKGDLSDYPEAVKMREMKVTWLEIFKAAKPLGVKVVVCETAAKIYGLTAQDFRQLEIVDEISSMYSFLEEYGEKIVTF</sequence>
<evidence type="ECO:0000313" key="1">
    <source>
        <dbReference type="EMBL" id="RFA93810.1"/>
    </source>
</evidence>
<dbReference type="Gene3D" id="3.40.1260.10">
    <property type="entry name" value="DsrEFH-like"/>
    <property type="match status" value="1"/>
</dbReference>
<accession>A0A371QV07</accession>
<gene>
    <name evidence="1" type="ORF">CGL51_12270</name>
    <name evidence="2" type="ORF">CGL52_06350</name>
</gene>
<dbReference type="RefSeq" id="WP_116421916.1">
    <property type="nucleotide sequence ID" value="NZ_JAOAJA010000065.1"/>
</dbReference>
<evidence type="ECO:0000313" key="3">
    <source>
        <dbReference type="Proteomes" id="UP000256877"/>
    </source>
</evidence>
<dbReference type="Pfam" id="PF02635">
    <property type="entry name" value="DsrE"/>
    <property type="match status" value="1"/>
</dbReference>
<dbReference type="InterPro" id="IPR003787">
    <property type="entry name" value="Sulphur_relay_DsrE/F-like"/>
</dbReference>
<dbReference type="EMBL" id="NMUE01000055">
    <property type="protein sequence ID" value="RFA93810.1"/>
    <property type="molecule type" value="Genomic_DNA"/>
</dbReference>
<evidence type="ECO:0000313" key="2">
    <source>
        <dbReference type="EMBL" id="RFA98640.1"/>
    </source>
</evidence>
<dbReference type="AlphaFoldDB" id="A0A371QV07"/>
<dbReference type="PANTHER" id="PTHR34655:SF1">
    <property type="match status" value="1"/>
</dbReference>
<dbReference type="Proteomes" id="UP000256877">
    <property type="component" value="Unassembled WGS sequence"/>
</dbReference>
<dbReference type="EMBL" id="NMUF01000014">
    <property type="protein sequence ID" value="RFA98640.1"/>
    <property type="molecule type" value="Genomic_DNA"/>
</dbReference>
<dbReference type="Proteomes" id="UP000257123">
    <property type="component" value="Unassembled WGS sequence"/>
</dbReference>
<organism evidence="1 4">
    <name type="scientific">Pyrobaculum aerophilum</name>
    <dbReference type="NCBI Taxonomy" id="13773"/>
    <lineage>
        <taxon>Archaea</taxon>
        <taxon>Thermoproteota</taxon>
        <taxon>Thermoprotei</taxon>
        <taxon>Thermoproteales</taxon>
        <taxon>Thermoproteaceae</taxon>
        <taxon>Pyrobaculum</taxon>
    </lineage>
</organism>